<sequence length="191" mass="21388">MGRPRSEGVERAILDGVVGLLEEGVPLADISIERVARTARVGKATIYRRWPGREELFVEVLRRAEPPDPPLTGGSVREDLITLLESLRLRGVANRSSTLLCNVHAQMKSHPRLWSTYHALVIEPRRRMSVEVLRRGQRTGEIRTDLDLDLMHDLFVGPMLVRTVVRPEGDLPEELAAQIVDVVLAGLRPAQ</sequence>
<dbReference type="PANTHER" id="PTHR30055:SF148">
    <property type="entry name" value="TETR-FAMILY TRANSCRIPTIONAL REGULATOR"/>
    <property type="match status" value="1"/>
</dbReference>
<proteinExistence type="predicted"/>
<dbReference type="InterPro" id="IPR011075">
    <property type="entry name" value="TetR_C"/>
</dbReference>
<name>A0A1Q4V5J8_9ACTN</name>
<evidence type="ECO:0000256" key="1">
    <source>
        <dbReference type="ARBA" id="ARBA00023015"/>
    </source>
</evidence>
<dbReference type="Proteomes" id="UP000186455">
    <property type="component" value="Unassembled WGS sequence"/>
</dbReference>
<dbReference type="RefSeq" id="WP_073791469.1">
    <property type="nucleotide sequence ID" value="NZ_JBITDR010000002.1"/>
</dbReference>
<dbReference type="GO" id="GO:0003700">
    <property type="term" value="F:DNA-binding transcription factor activity"/>
    <property type="evidence" value="ECO:0007669"/>
    <property type="project" value="TreeGrafter"/>
</dbReference>
<evidence type="ECO:0000256" key="2">
    <source>
        <dbReference type="ARBA" id="ARBA00023125"/>
    </source>
</evidence>
<keyword evidence="1" id="KW-0805">Transcription regulation</keyword>
<reference evidence="6 7" key="1">
    <citation type="submission" date="2015-06" db="EMBL/GenBank/DDBJ databases">
        <title>Cloning and characterization of the uncialamcin biosynthetic gene cluster.</title>
        <authorList>
            <person name="Yan X."/>
            <person name="Huang T."/>
            <person name="Ge H."/>
            <person name="Shen B."/>
        </authorList>
    </citation>
    <scope>NUCLEOTIDE SEQUENCE [LARGE SCALE GENOMIC DNA]</scope>
    <source>
        <strain evidence="6 7">DCA2648</strain>
    </source>
</reference>
<dbReference type="Gene3D" id="1.10.357.10">
    <property type="entry name" value="Tetracycline Repressor, domain 2"/>
    <property type="match status" value="1"/>
</dbReference>
<dbReference type="EMBL" id="LFBV01000005">
    <property type="protein sequence ID" value="OKH93133.1"/>
    <property type="molecule type" value="Genomic_DNA"/>
</dbReference>
<dbReference type="STRING" id="1048205.AB852_22035"/>
<dbReference type="AlphaFoldDB" id="A0A1Q4V5J8"/>
<dbReference type="PROSITE" id="PS50977">
    <property type="entry name" value="HTH_TETR_2"/>
    <property type="match status" value="1"/>
</dbReference>
<protein>
    <submittedName>
        <fullName evidence="6">TetR family transcriptional regulator</fullName>
    </submittedName>
</protein>
<dbReference type="Pfam" id="PF16859">
    <property type="entry name" value="TetR_C_11"/>
    <property type="match status" value="1"/>
</dbReference>
<evidence type="ECO:0000256" key="3">
    <source>
        <dbReference type="ARBA" id="ARBA00023163"/>
    </source>
</evidence>
<feature type="domain" description="HTH tetR-type" evidence="5">
    <location>
        <begin position="7"/>
        <end position="68"/>
    </location>
</feature>
<dbReference type="PANTHER" id="PTHR30055">
    <property type="entry name" value="HTH-TYPE TRANSCRIPTIONAL REGULATOR RUTR"/>
    <property type="match status" value="1"/>
</dbReference>
<feature type="DNA-binding region" description="H-T-H motif" evidence="4">
    <location>
        <begin position="31"/>
        <end position="50"/>
    </location>
</feature>
<dbReference type="InterPro" id="IPR001647">
    <property type="entry name" value="HTH_TetR"/>
</dbReference>
<evidence type="ECO:0000259" key="5">
    <source>
        <dbReference type="PROSITE" id="PS50977"/>
    </source>
</evidence>
<organism evidence="6 7">
    <name type="scientific">Streptomyces uncialis</name>
    <dbReference type="NCBI Taxonomy" id="1048205"/>
    <lineage>
        <taxon>Bacteria</taxon>
        <taxon>Bacillati</taxon>
        <taxon>Actinomycetota</taxon>
        <taxon>Actinomycetes</taxon>
        <taxon>Kitasatosporales</taxon>
        <taxon>Streptomycetaceae</taxon>
        <taxon>Streptomyces</taxon>
    </lineage>
</organism>
<dbReference type="Pfam" id="PF00440">
    <property type="entry name" value="TetR_N"/>
    <property type="match status" value="1"/>
</dbReference>
<evidence type="ECO:0000313" key="6">
    <source>
        <dbReference type="EMBL" id="OKH93133.1"/>
    </source>
</evidence>
<evidence type="ECO:0000256" key="4">
    <source>
        <dbReference type="PROSITE-ProRule" id="PRU00335"/>
    </source>
</evidence>
<accession>A0A1Q4V5J8</accession>
<keyword evidence="3" id="KW-0804">Transcription</keyword>
<dbReference type="InterPro" id="IPR050109">
    <property type="entry name" value="HTH-type_TetR-like_transc_reg"/>
</dbReference>
<dbReference type="InterPro" id="IPR009057">
    <property type="entry name" value="Homeodomain-like_sf"/>
</dbReference>
<gene>
    <name evidence="6" type="ORF">AB852_22035</name>
</gene>
<keyword evidence="7" id="KW-1185">Reference proteome</keyword>
<dbReference type="Gene3D" id="1.10.10.60">
    <property type="entry name" value="Homeodomain-like"/>
    <property type="match status" value="1"/>
</dbReference>
<dbReference type="SUPFAM" id="SSF46689">
    <property type="entry name" value="Homeodomain-like"/>
    <property type="match status" value="1"/>
</dbReference>
<keyword evidence="2 4" id="KW-0238">DNA-binding</keyword>
<evidence type="ECO:0000313" key="7">
    <source>
        <dbReference type="Proteomes" id="UP000186455"/>
    </source>
</evidence>
<dbReference type="InterPro" id="IPR036271">
    <property type="entry name" value="Tet_transcr_reg_TetR-rel_C_sf"/>
</dbReference>
<dbReference type="GO" id="GO:0000976">
    <property type="term" value="F:transcription cis-regulatory region binding"/>
    <property type="evidence" value="ECO:0007669"/>
    <property type="project" value="TreeGrafter"/>
</dbReference>
<comment type="caution">
    <text evidence="6">The sequence shown here is derived from an EMBL/GenBank/DDBJ whole genome shotgun (WGS) entry which is preliminary data.</text>
</comment>
<dbReference type="SUPFAM" id="SSF48498">
    <property type="entry name" value="Tetracyclin repressor-like, C-terminal domain"/>
    <property type="match status" value="1"/>
</dbReference>